<feature type="transmembrane region" description="Helical" evidence="1">
    <location>
        <begin position="21"/>
        <end position="44"/>
    </location>
</feature>
<name>A0ABW1CDA7_9ACTN</name>
<evidence type="ECO:0000256" key="1">
    <source>
        <dbReference type="SAM" id="Phobius"/>
    </source>
</evidence>
<keyword evidence="3" id="KW-1185">Reference proteome</keyword>
<evidence type="ECO:0000313" key="2">
    <source>
        <dbReference type="EMBL" id="MFC5822803.1"/>
    </source>
</evidence>
<sequence>MTEQPKPSSDDKPEPQDADDLRLSGAVLMAAGLGTALLVTFTVSDEDVRWPLLVICLMAALSGIGLRIEAAIRDRP</sequence>
<keyword evidence="1" id="KW-1133">Transmembrane helix</keyword>
<reference evidence="3" key="1">
    <citation type="journal article" date="2019" name="Int. J. Syst. Evol. Microbiol.">
        <title>The Global Catalogue of Microorganisms (GCM) 10K type strain sequencing project: providing services to taxonomists for standard genome sequencing and annotation.</title>
        <authorList>
            <consortium name="The Broad Institute Genomics Platform"/>
            <consortium name="The Broad Institute Genome Sequencing Center for Infectious Disease"/>
            <person name="Wu L."/>
            <person name="Ma J."/>
        </authorList>
    </citation>
    <scope>NUCLEOTIDE SEQUENCE [LARGE SCALE GENOMIC DNA]</scope>
    <source>
        <strain evidence="3">CCUG 53903</strain>
    </source>
</reference>
<feature type="transmembrane region" description="Helical" evidence="1">
    <location>
        <begin position="50"/>
        <end position="68"/>
    </location>
</feature>
<dbReference type="RefSeq" id="WP_379512355.1">
    <property type="nucleotide sequence ID" value="NZ_JBHSPA010000006.1"/>
</dbReference>
<keyword evidence="1" id="KW-0812">Transmembrane</keyword>
<protein>
    <submittedName>
        <fullName evidence="2">Uncharacterized protein</fullName>
    </submittedName>
</protein>
<accession>A0ABW1CDA7</accession>
<dbReference type="EMBL" id="JBHSPA010000006">
    <property type="protein sequence ID" value="MFC5822803.1"/>
    <property type="molecule type" value="Genomic_DNA"/>
</dbReference>
<gene>
    <name evidence="2" type="ORF">ACFPZ3_02935</name>
</gene>
<evidence type="ECO:0000313" key="3">
    <source>
        <dbReference type="Proteomes" id="UP001596058"/>
    </source>
</evidence>
<proteinExistence type="predicted"/>
<keyword evidence="1" id="KW-0472">Membrane</keyword>
<dbReference type="Proteomes" id="UP001596058">
    <property type="component" value="Unassembled WGS sequence"/>
</dbReference>
<organism evidence="2 3">
    <name type="scientific">Nonomuraea insulae</name>
    <dbReference type="NCBI Taxonomy" id="1616787"/>
    <lineage>
        <taxon>Bacteria</taxon>
        <taxon>Bacillati</taxon>
        <taxon>Actinomycetota</taxon>
        <taxon>Actinomycetes</taxon>
        <taxon>Streptosporangiales</taxon>
        <taxon>Streptosporangiaceae</taxon>
        <taxon>Nonomuraea</taxon>
    </lineage>
</organism>
<comment type="caution">
    <text evidence="2">The sequence shown here is derived from an EMBL/GenBank/DDBJ whole genome shotgun (WGS) entry which is preliminary data.</text>
</comment>